<evidence type="ECO:0000256" key="2">
    <source>
        <dbReference type="ARBA" id="ARBA00022840"/>
    </source>
</evidence>
<dbReference type="PANTHER" id="PTHR32071">
    <property type="entry name" value="TRANSCRIPTIONAL REGULATORY PROTEIN"/>
    <property type="match status" value="1"/>
</dbReference>
<dbReference type="InterPro" id="IPR025662">
    <property type="entry name" value="Sigma_54_int_dom_ATP-bd_1"/>
</dbReference>
<dbReference type="InterPro" id="IPR009057">
    <property type="entry name" value="Homeodomain-like_sf"/>
</dbReference>
<organism evidence="8 9">
    <name type="scientific">Paenibacillus oralis</name>
    <dbReference type="NCBI Taxonomy" id="2490856"/>
    <lineage>
        <taxon>Bacteria</taxon>
        <taxon>Bacillati</taxon>
        <taxon>Bacillota</taxon>
        <taxon>Bacilli</taxon>
        <taxon>Bacillales</taxon>
        <taxon>Paenibacillaceae</taxon>
        <taxon>Paenibacillus</taxon>
    </lineage>
</organism>
<evidence type="ECO:0000256" key="3">
    <source>
        <dbReference type="ARBA" id="ARBA00023015"/>
    </source>
</evidence>
<dbReference type="InterPro" id="IPR000014">
    <property type="entry name" value="PAS"/>
</dbReference>
<dbReference type="SUPFAM" id="SSF55785">
    <property type="entry name" value="PYP-like sensor domain (PAS domain)"/>
    <property type="match status" value="1"/>
</dbReference>
<evidence type="ECO:0000256" key="5">
    <source>
        <dbReference type="SAM" id="MobiDB-lite"/>
    </source>
</evidence>
<dbReference type="SMART" id="SM00091">
    <property type="entry name" value="PAS"/>
    <property type="match status" value="1"/>
</dbReference>
<dbReference type="PRINTS" id="PR01590">
    <property type="entry name" value="HTHFIS"/>
</dbReference>
<dbReference type="CDD" id="cd00130">
    <property type="entry name" value="PAS"/>
    <property type="match status" value="1"/>
</dbReference>
<dbReference type="PROSITE" id="PS50045">
    <property type="entry name" value="SIGMA54_INTERACT_4"/>
    <property type="match status" value="1"/>
</dbReference>
<dbReference type="Pfam" id="PF02954">
    <property type="entry name" value="HTH_8"/>
    <property type="match status" value="1"/>
</dbReference>
<dbReference type="Gene3D" id="3.30.450.20">
    <property type="entry name" value="PAS domain"/>
    <property type="match status" value="1"/>
</dbReference>
<evidence type="ECO:0000256" key="1">
    <source>
        <dbReference type="ARBA" id="ARBA00022741"/>
    </source>
</evidence>
<dbReference type="PROSITE" id="PS00675">
    <property type="entry name" value="SIGMA54_INTERACT_1"/>
    <property type="match status" value="1"/>
</dbReference>
<dbReference type="Gene3D" id="3.40.50.300">
    <property type="entry name" value="P-loop containing nucleotide triphosphate hydrolases"/>
    <property type="match status" value="1"/>
</dbReference>
<dbReference type="Proteomes" id="UP000267017">
    <property type="component" value="Unassembled WGS sequence"/>
</dbReference>
<dbReference type="Pfam" id="PF00158">
    <property type="entry name" value="Sigma54_activat"/>
    <property type="match status" value="1"/>
</dbReference>
<dbReference type="SUPFAM" id="SSF46689">
    <property type="entry name" value="Homeodomain-like"/>
    <property type="match status" value="1"/>
</dbReference>
<feature type="compositionally biased region" description="Gly residues" evidence="5">
    <location>
        <begin position="561"/>
        <end position="574"/>
    </location>
</feature>
<dbReference type="SUPFAM" id="SSF52540">
    <property type="entry name" value="P-loop containing nucleoside triphosphate hydrolases"/>
    <property type="match status" value="1"/>
</dbReference>
<feature type="domain" description="PAS" evidence="7">
    <location>
        <begin position="135"/>
        <end position="189"/>
    </location>
</feature>
<reference evidence="8 9" key="1">
    <citation type="submission" date="2018-11" db="EMBL/GenBank/DDBJ databases">
        <title>Genome sequencing of Paenibacillus sp. KCOM 3021 (= ChDC PVNT-B20).</title>
        <authorList>
            <person name="Kook J.-K."/>
            <person name="Park S.-N."/>
            <person name="Lim Y.K."/>
        </authorList>
    </citation>
    <scope>NUCLEOTIDE SEQUENCE [LARGE SCALE GENOMIC DNA]</scope>
    <source>
        <strain evidence="8 9">KCOM 3021</strain>
    </source>
</reference>
<evidence type="ECO:0000256" key="4">
    <source>
        <dbReference type="ARBA" id="ARBA00023163"/>
    </source>
</evidence>
<gene>
    <name evidence="8" type="ORF">EHV15_06405</name>
</gene>
<keyword evidence="4" id="KW-0804">Transcription</keyword>
<keyword evidence="2" id="KW-0067">ATP-binding</keyword>
<keyword evidence="9" id="KW-1185">Reference proteome</keyword>
<dbReference type="RefSeq" id="WP_128630500.1">
    <property type="nucleotide sequence ID" value="NZ_RRCN01000001.1"/>
</dbReference>
<dbReference type="Gene3D" id="1.10.10.60">
    <property type="entry name" value="Homeodomain-like"/>
    <property type="match status" value="1"/>
</dbReference>
<protein>
    <submittedName>
        <fullName evidence="8">PAS domain S-box protein</fullName>
    </submittedName>
</protein>
<dbReference type="PROSITE" id="PS50112">
    <property type="entry name" value="PAS"/>
    <property type="match status" value="1"/>
</dbReference>
<dbReference type="CDD" id="cd00009">
    <property type="entry name" value="AAA"/>
    <property type="match status" value="1"/>
</dbReference>
<accession>A0A3P3U218</accession>
<dbReference type="AlphaFoldDB" id="A0A3P3U218"/>
<dbReference type="NCBIfam" id="TIGR00229">
    <property type="entry name" value="sensory_box"/>
    <property type="match status" value="1"/>
</dbReference>
<keyword evidence="3" id="KW-0805">Transcription regulation</keyword>
<name>A0A3P3U218_9BACL</name>
<dbReference type="InterPro" id="IPR035965">
    <property type="entry name" value="PAS-like_dom_sf"/>
</dbReference>
<dbReference type="Pfam" id="PF25601">
    <property type="entry name" value="AAA_lid_14"/>
    <property type="match status" value="1"/>
</dbReference>
<keyword evidence="1" id="KW-0547">Nucleotide-binding</keyword>
<dbReference type="Pfam" id="PF00989">
    <property type="entry name" value="PAS"/>
    <property type="match status" value="1"/>
</dbReference>
<dbReference type="OrthoDB" id="9771372at2"/>
<evidence type="ECO:0000259" key="7">
    <source>
        <dbReference type="PROSITE" id="PS50112"/>
    </source>
</evidence>
<dbReference type="GO" id="GO:0006355">
    <property type="term" value="P:regulation of DNA-templated transcription"/>
    <property type="evidence" value="ECO:0007669"/>
    <property type="project" value="InterPro"/>
</dbReference>
<feature type="region of interest" description="Disordered" evidence="5">
    <location>
        <begin position="552"/>
        <end position="582"/>
    </location>
</feature>
<dbReference type="InterPro" id="IPR058031">
    <property type="entry name" value="AAA_lid_NorR"/>
</dbReference>
<dbReference type="InterPro" id="IPR002078">
    <property type="entry name" value="Sigma_54_int"/>
</dbReference>
<dbReference type="GO" id="GO:0005524">
    <property type="term" value="F:ATP binding"/>
    <property type="evidence" value="ECO:0007669"/>
    <property type="project" value="UniProtKB-KW"/>
</dbReference>
<sequence length="630" mass="67698">MFNVERERLIRRDFLELKPEEKVSALLAALRQGKVAITAAGDGGVCLLAPRDASLLEGVTGRIGEYLAAHGAAFAAVVVREEELSVSGPVHELIAKLPETGSRAAIVVADEEGRPTGYCPFSEMLLAAGEAERQTLAYFRTLLETVSDAVTVVDRNGTVVGWNLVAEEVYGIAKEDIVGRTIGEHFDPEALVVLKILDEGRRLQGAYHRPRPDTHVLINASPIVAEGGGEIIGGVATEQDITHLVKLNDELGAAQSRLLTHKMSDRDPFALLHARGESMGKVVKIAKKIAETDSPVLFIGETGAGKEQLAKVIHQASRRSEGPFLSISCGAIPVGLAEAELFGYQGGAFSGRPSGQAGKLEAADGGSLFLNEIDRLSPDVQDKLCRFMKSRAVARIGGGEETAVSSRIFAATAQDLERLVQEGKFRADLYYALNIVALKVPPLRERKEDLSTLIQTYLRTFSLQYQKPVPAVAPEVMLAFMNYDWPGNQTELRAVMERCVILSENDRITLEHLPGALQQRQAQLELDGEGGGGEGLSASGRVMGAHSASNRAVEAHSASGQAGGQGMEKSGGSGLEPSARMLKPRITPEEEIELMKEALERAAGNKSNAAKLLGISRGTLYKKIRDYNLV</sequence>
<feature type="domain" description="Sigma-54 factor interaction" evidence="6">
    <location>
        <begin position="272"/>
        <end position="501"/>
    </location>
</feature>
<comment type="caution">
    <text evidence="8">The sequence shown here is derived from an EMBL/GenBank/DDBJ whole genome shotgun (WGS) entry which is preliminary data.</text>
</comment>
<dbReference type="PANTHER" id="PTHR32071:SF57">
    <property type="entry name" value="C4-DICARBOXYLATE TRANSPORT TRANSCRIPTIONAL REGULATORY PROTEIN DCTD"/>
    <property type="match status" value="1"/>
</dbReference>
<dbReference type="InterPro" id="IPR003593">
    <property type="entry name" value="AAA+_ATPase"/>
</dbReference>
<evidence type="ECO:0000259" key="6">
    <source>
        <dbReference type="PROSITE" id="PS50045"/>
    </source>
</evidence>
<evidence type="ECO:0000313" key="9">
    <source>
        <dbReference type="Proteomes" id="UP000267017"/>
    </source>
</evidence>
<evidence type="ECO:0000313" key="8">
    <source>
        <dbReference type="EMBL" id="RRJ62613.1"/>
    </source>
</evidence>
<dbReference type="InterPro" id="IPR013767">
    <property type="entry name" value="PAS_fold"/>
</dbReference>
<dbReference type="EMBL" id="RRCN01000001">
    <property type="protein sequence ID" value="RRJ62613.1"/>
    <property type="molecule type" value="Genomic_DNA"/>
</dbReference>
<dbReference type="SMART" id="SM00382">
    <property type="entry name" value="AAA"/>
    <property type="match status" value="1"/>
</dbReference>
<proteinExistence type="predicted"/>
<dbReference type="GO" id="GO:0043565">
    <property type="term" value="F:sequence-specific DNA binding"/>
    <property type="evidence" value="ECO:0007669"/>
    <property type="project" value="InterPro"/>
</dbReference>
<dbReference type="InterPro" id="IPR002197">
    <property type="entry name" value="HTH_Fis"/>
</dbReference>
<dbReference type="FunFam" id="3.40.50.300:FF:000006">
    <property type="entry name" value="DNA-binding transcriptional regulator NtrC"/>
    <property type="match status" value="1"/>
</dbReference>
<dbReference type="InterPro" id="IPR027417">
    <property type="entry name" value="P-loop_NTPase"/>
</dbReference>
<dbReference type="Gene3D" id="1.10.8.60">
    <property type="match status" value="1"/>
</dbReference>